<dbReference type="InterPro" id="IPR038606">
    <property type="entry name" value="To_sf"/>
</dbReference>
<dbReference type="Gene3D" id="3.15.10.30">
    <property type="entry name" value="Haemolymph juvenile hormone binding protein"/>
    <property type="match status" value="1"/>
</dbReference>
<reference evidence="2" key="1">
    <citation type="submission" date="2020-11" db="EMBL/GenBank/DDBJ databases">
        <authorList>
            <person name="Tran Van P."/>
        </authorList>
    </citation>
    <scope>NUCLEOTIDE SEQUENCE</scope>
</reference>
<dbReference type="AlphaFoldDB" id="A0A7R9BTH5"/>
<accession>A0A7R9BTH5</accession>
<protein>
    <submittedName>
        <fullName evidence="2">Uncharacterized protein</fullName>
    </submittedName>
</protein>
<dbReference type="InterPro" id="IPR010562">
    <property type="entry name" value="Haemolymph_juvenile_hormone-bd"/>
</dbReference>
<keyword evidence="3" id="KW-1185">Reference proteome</keyword>
<organism evidence="2">
    <name type="scientific">Notodromas monacha</name>
    <dbReference type="NCBI Taxonomy" id="399045"/>
    <lineage>
        <taxon>Eukaryota</taxon>
        <taxon>Metazoa</taxon>
        <taxon>Ecdysozoa</taxon>
        <taxon>Arthropoda</taxon>
        <taxon>Crustacea</taxon>
        <taxon>Oligostraca</taxon>
        <taxon>Ostracoda</taxon>
        <taxon>Podocopa</taxon>
        <taxon>Podocopida</taxon>
        <taxon>Cypridocopina</taxon>
        <taxon>Cypridoidea</taxon>
        <taxon>Cyprididae</taxon>
        <taxon>Notodromas</taxon>
    </lineage>
</organism>
<feature type="chain" id="PRO_5036403037" evidence="1">
    <location>
        <begin position="20"/>
        <end position="231"/>
    </location>
</feature>
<evidence type="ECO:0000313" key="2">
    <source>
        <dbReference type="EMBL" id="CAD7279758.1"/>
    </source>
</evidence>
<dbReference type="Pfam" id="PF06585">
    <property type="entry name" value="JHBP"/>
    <property type="match status" value="1"/>
</dbReference>
<feature type="signal peptide" evidence="1">
    <location>
        <begin position="1"/>
        <end position="19"/>
    </location>
</feature>
<name>A0A7R9BTH5_9CRUS</name>
<evidence type="ECO:0000256" key="1">
    <source>
        <dbReference type="SAM" id="SignalP"/>
    </source>
</evidence>
<dbReference type="EMBL" id="CAJPEX010001775">
    <property type="protein sequence ID" value="CAG0919910.1"/>
    <property type="molecule type" value="Genomic_DNA"/>
</dbReference>
<dbReference type="EMBL" id="OA883812">
    <property type="protein sequence ID" value="CAD7279758.1"/>
    <property type="molecule type" value="Genomic_DNA"/>
</dbReference>
<proteinExistence type="predicted"/>
<sequence length="231" mass="25684">MKFQVCILALVLLAAVSRAGKLLDGPYGPDLINCKRNWVEVCETPKRFTDCMLKLLLANGNELVTNPEGIPLLGIPSFNPMVIERFDMDRTDLPVKGSATNIKVYNVSNSLNHENTTVTFDPEKKLMTIKVAAKLLYIECDVVVKIYAYMRDKKAGGLIIEKAVGDLDIGSSSSQFQSDNPDDPIAKFMNIIADHEAMVPMIRGLLPPFAKQFAALLGKLYHQGWKRLEDL</sequence>
<evidence type="ECO:0000313" key="3">
    <source>
        <dbReference type="Proteomes" id="UP000678499"/>
    </source>
</evidence>
<dbReference type="Proteomes" id="UP000678499">
    <property type="component" value="Unassembled WGS sequence"/>
</dbReference>
<gene>
    <name evidence="2" type="ORF">NMOB1V02_LOCUS7425</name>
</gene>
<keyword evidence="1" id="KW-0732">Signal</keyword>